<gene>
    <name evidence="2" type="ORF">GRI36_06330</name>
</gene>
<sequence length="142" mass="14996">MSEIARLSQFTSVKIGGQAILISGAPGAGKTSLALALIDRGAILIGDDGVRLSRDRERLTASPPSETEVLVELRNVGLITVPTTSGKVALHLSLSTDAPRYLERAETKEIEGCSIPSIEFTLNGLTDCIRAEHALKVYGLPG</sequence>
<protein>
    <submittedName>
        <fullName evidence="2">Serine kinase</fullName>
    </submittedName>
</protein>
<name>A0A6I4SLF5_9SPHN</name>
<accession>A0A6I4SLF5</accession>
<dbReference type="Pfam" id="PF07475">
    <property type="entry name" value="Hpr_kinase_C"/>
    <property type="match status" value="1"/>
</dbReference>
<dbReference type="GO" id="GO:0000155">
    <property type="term" value="F:phosphorelay sensor kinase activity"/>
    <property type="evidence" value="ECO:0007669"/>
    <property type="project" value="InterPro"/>
</dbReference>
<comment type="caution">
    <text evidence="2">The sequence shown here is derived from an EMBL/GenBank/DDBJ whole genome shotgun (WGS) entry which is preliminary data.</text>
</comment>
<keyword evidence="3" id="KW-1185">Reference proteome</keyword>
<keyword evidence="2" id="KW-0808">Transferase</keyword>
<dbReference type="SUPFAM" id="SSF53795">
    <property type="entry name" value="PEP carboxykinase-like"/>
    <property type="match status" value="1"/>
</dbReference>
<dbReference type="InterPro" id="IPR027417">
    <property type="entry name" value="P-loop_NTPase"/>
</dbReference>
<dbReference type="GO" id="GO:0005524">
    <property type="term" value="F:ATP binding"/>
    <property type="evidence" value="ECO:0007669"/>
    <property type="project" value="InterPro"/>
</dbReference>
<dbReference type="AlphaFoldDB" id="A0A6I4SLF5"/>
<dbReference type="Gene3D" id="3.40.50.300">
    <property type="entry name" value="P-loop containing nucleotide triphosphate hydrolases"/>
    <property type="match status" value="1"/>
</dbReference>
<dbReference type="InterPro" id="IPR011104">
    <property type="entry name" value="Hpr_kin/Pase_C"/>
</dbReference>
<evidence type="ECO:0000313" key="2">
    <source>
        <dbReference type="EMBL" id="MXO56494.1"/>
    </source>
</evidence>
<dbReference type="Proteomes" id="UP000468943">
    <property type="component" value="Unassembled WGS sequence"/>
</dbReference>
<dbReference type="RefSeq" id="WP_160597689.1">
    <property type="nucleotide sequence ID" value="NZ_WTYS01000001.1"/>
</dbReference>
<evidence type="ECO:0000313" key="3">
    <source>
        <dbReference type="Proteomes" id="UP000468943"/>
    </source>
</evidence>
<keyword evidence="2" id="KW-0418">Kinase</keyword>
<dbReference type="GO" id="GO:0006109">
    <property type="term" value="P:regulation of carbohydrate metabolic process"/>
    <property type="evidence" value="ECO:0007669"/>
    <property type="project" value="InterPro"/>
</dbReference>
<dbReference type="EMBL" id="WTYS01000001">
    <property type="protein sequence ID" value="MXO56494.1"/>
    <property type="molecule type" value="Genomic_DNA"/>
</dbReference>
<reference evidence="2 3" key="1">
    <citation type="submission" date="2019-12" db="EMBL/GenBank/DDBJ databases">
        <title>Genomic-based taxomic classification of the family Erythrobacteraceae.</title>
        <authorList>
            <person name="Xu L."/>
        </authorList>
    </citation>
    <scope>NUCLEOTIDE SEQUENCE [LARGE SCALE GENOMIC DNA]</scope>
    <source>
        <strain evidence="2 3">JCM 17802</strain>
    </source>
</reference>
<proteinExistence type="predicted"/>
<organism evidence="2 3">
    <name type="scientific">Pontixanthobacter gangjinensis</name>
    <dbReference type="NCBI Taxonomy" id="1028742"/>
    <lineage>
        <taxon>Bacteria</taxon>
        <taxon>Pseudomonadati</taxon>
        <taxon>Pseudomonadota</taxon>
        <taxon>Alphaproteobacteria</taxon>
        <taxon>Sphingomonadales</taxon>
        <taxon>Erythrobacteraceae</taxon>
        <taxon>Pontixanthobacter</taxon>
    </lineage>
</organism>
<feature type="domain" description="HPr kinase/phosphorylase C-terminal" evidence="1">
    <location>
        <begin position="13"/>
        <end position="91"/>
    </location>
</feature>
<dbReference type="OrthoDB" id="8326226at2"/>
<evidence type="ECO:0000259" key="1">
    <source>
        <dbReference type="Pfam" id="PF07475"/>
    </source>
</evidence>